<name>A0A2W2CL44_9ACTN</name>
<sequence>MNYRSPFGAMTTSNHNGPDALCLSRTHCANPVEDTLAEFHHAAVAAIDVGAPQPAFFLTRQLAELGLKALHAPAFPPGHSLSGLLRSLSQRRDELLAGGAEQNLIVAFVRDLDHYDAGGDQGRYPTTRGGAPALANVCCADPTLLREHVDRLHGYVQLRLAGGLIGATASLTLP</sequence>
<evidence type="ECO:0000313" key="1">
    <source>
        <dbReference type="EMBL" id="PZF86116.1"/>
    </source>
</evidence>
<proteinExistence type="predicted"/>
<dbReference type="Proteomes" id="UP000248764">
    <property type="component" value="Unassembled WGS sequence"/>
</dbReference>
<accession>A0A2W2CL44</accession>
<dbReference type="SUPFAM" id="SSF81593">
    <property type="entry name" value="Nucleotidyltransferase substrate binding subunit/domain"/>
    <property type="match status" value="1"/>
</dbReference>
<evidence type="ECO:0000313" key="2">
    <source>
        <dbReference type="Proteomes" id="UP000248764"/>
    </source>
</evidence>
<organism evidence="1 2">
    <name type="scientific">Jiangella anatolica</name>
    <dbReference type="NCBI Taxonomy" id="2670374"/>
    <lineage>
        <taxon>Bacteria</taxon>
        <taxon>Bacillati</taxon>
        <taxon>Actinomycetota</taxon>
        <taxon>Actinomycetes</taxon>
        <taxon>Jiangellales</taxon>
        <taxon>Jiangellaceae</taxon>
        <taxon>Jiangella</taxon>
    </lineage>
</organism>
<gene>
    <name evidence="1" type="ORF">C1I92_02745</name>
</gene>
<dbReference type="RefSeq" id="WP_111253123.1">
    <property type="nucleotide sequence ID" value="NZ_POTW01000004.1"/>
</dbReference>
<evidence type="ECO:0008006" key="3">
    <source>
        <dbReference type="Google" id="ProtNLM"/>
    </source>
</evidence>
<reference evidence="1 2" key="1">
    <citation type="submission" date="2018-01" db="EMBL/GenBank/DDBJ databases">
        <title>Draft genome sequence of Jiangella sp. GTF31.</title>
        <authorList>
            <person name="Sahin N."/>
            <person name="Ay H."/>
            <person name="Saygin H."/>
        </authorList>
    </citation>
    <scope>NUCLEOTIDE SEQUENCE [LARGE SCALE GENOMIC DNA]</scope>
    <source>
        <strain evidence="1 2">GTF31</strain>
    </source>
</reference>
<dbReference type="AlphaFoldDB" id="A0A2W2CL44"/>
<comment type="caution">
    <text evidence="1">The sequence shown here is derived from an EMBL/GenBank/DDBJ whole genome shotgun (WGS) entry which is preliminary data.</text>
</comment>
<dbReference type="EMBL" id="POTW01000004">
    <property type="protein sequence ID" value="PZF86116.1"/>
    <property type="molecule type" value="Genomic_DNA"/>
</dbReference>
<protein>
    <recommendedName>
        <fullName evidence="3">HEPN domain-containing protein</fullName>
    </recommendedName>
</protein>
<keyword evidence="2" id="KW-1185">Reference proteome</keyword>